<evidence type="ECO:0000256" key="2">
    <source>
        <dbReference type="ARBA" id="ARBA00016013"/>
    </source>
</evidence>
<dbReference type="PATRIC" id="fig|60890.4.peg.2352"/>
<dbReference type="NCBIfam" id="NF009453">
    <property type="entry name" value="PRK12813.1"/>
    <property type="match status" value="1"/>
</dbReference>
<dbReference type="Gene3D" id="2.60.40.4070">
    <property type="match status" value="1"/>
</dbReference>
<evidence type="ECO:0000259" key="7">
    <source>
        <dbReference type="Pfam" id="PF13860"/>
    </source>
</evidence>
<evidence type="ECO:0000313" key="10">
    <source>
        <dbReference type="Proteomes" id="UP000092565"/>
    </source>
</evidence>
<evidence type="ECO:0000313" key="11">
    <source>
        <dbReference type="Proteomes" id="UP001218364"/>
    </source>
</evidence>
<keyword evidence="10" id="KW-1185">Reference proteome</keyword>
<evidence type="ECO:0000256" key="4">
    <source>
        <dbReference type="ARBA" id="ARBA00024746"/>
    </source>
</evidence>
<sequence length="226" mass="23569">MTDAVSAASAATTTQASAAKATRPTGLASDFETFLKMLTAQARYQDPLEPLDSTEYASQLAQFSMVEQQVQGNDLLLAMQNQLGLSNMAAMSGWVGMEARVAAPGYFDGSSPVVVAPNPAAAADQVTMVVTDADGTEVARINLPVSAEPYSWDGTDQEGNTLEPGSYAFTIESSRDGDVLLTDLAEVYTKVTETQMQGGDVVLITEGGSAILASTVTGLRDAPAET</sequence>
<dbReference type="EMBL" id="CP015124">
    <property type="protein sequence ID" value="ANP37314.1"/>
    <property type="molecule type" value="Genomic_DNA"/>
</dbReference>
<evidence type="ECO:0000256" key="1">
    <source>
        <dbReference type="ARBA" id="ARBA00010577"/>
    </source>
</evidence>
<proteinExistence type="inferred from homology"/>
<feature type="domain" description="FlgD/Vpr Ig-like" evidence="7">
    <location>
        <begin position="107"/>
        <end position="176"/>
    </location>
</feature>
<dbReference type="Proteomes" id="UP001218364">
    <property type="component" value="Unassembled WGS sequence"/>
</dbReference>
<comment type="function">
    <text evidence="4 5">Required for flagellar hook formation. May act as a scaffolding protein.</text>
</comment>
<name>A0A1B0ZT61_9RHOB</name>
<dbReference type="Pfam" id="PF03963">
    <property type="entry name" value="FlgD"/>
    <property type="match status" value="1"/>
</dbReference>
<organism evidence="8 10">
    <name type="scientific">Phaeobacter gallaeciensis</name>
    <dbReference type="NCBI Taxonomy" id="60890"/>
    <lineage>
        <taxon>Bacteria</taxon>
        <taxon>Pseudomonadati</taxon>
        <taxon>Pseudomonadota</taxon>
        <taxon>Alphaproteobacteria</taxon>
        <taxon>Rhodobacterales</taxon>
        <taxon>Roseobacteraceae</taxon>
        <taxon>Phaeobacter</taxon>
    </lineage>
</organism>
<dbReference type="Pfam" id="PF13860">
    <property type="entry name" value="FlgD_ig"/>
    <property type="match status" value="1"/>
</dbReference>
<dbReference type="RefSeq" id="WP_065272154.1">
    <property type="nucleotide sequence ID" value="NZ_CP015124.1"/>
</dbReference>
<evidence type="ECO:0000256" key="5">
    <source>
        <dbReference type="RuleBase" id="RU362076"/>
    </source>
</evidence>
<comment type="similarity">
    <text evidence="1 5">Belongs to the FlgD family.</text>
</comment>
<keyword evidence="8" id="KW-0282">Flagellum</keyword>
<evidence type="ECO:0000313" key="8">
    <source>
        <dbReference type="EMBL" id="ANP37314.1"/>
    </source>
</evidence>
<dbReference type="Proteomes" id="UP000092565">
    <property type="component" value="Chromosome"/>
</dbReference>
<keyword evidence="3 5" id="KW-1005">Bacterial flagellum biogenesis</keyword>
<evidence type="ECO:0000256" key="6">
    <source>
        <dbReference type="SAM" id="MobiDB-lite"/>
    </source>
</evidence>
<reference evidence="9 11" key="2">
    <citation type="submission" date="2023-02" db="EMBL/GenBank/DDBJ databases">
        <title>Population genomics of bacteria associated with diatom.</title>
        <authorList>
            <person name="Xie J."/>
            <person name="Wang H."/>
        </authorList>
    </citation>
    <scope>NUCLEOTIDE SEQUENCE [LARGE SCALE GENOMIC DNA]</scope>
    <source>
        <strain evidence="9 11">PT47_8</strain>
    </source>
</reference>
<reference evidence="8 10" key="1">
    <citation type="submission" date="2016-04" db="EMBL/GenBank/DDBJ databases">
        <authorList>
            <person name="Evans L.H."/>
            <person name="Alamgir A."/>
            <person name="Owens N."/>
            <person name="Weber N.D."/>
            <person name="Virtaneva K."/>
            <person name="Barbian K."/>
            <person name="Babar A."/>
            <person name="Rosenke K."/>
        </authorList>
    </citation>
    <scope>NUCLEOTIDE SEQUENCE [LARGE SCALE GENOMIC DNA]</scope>
    <source>
        <strain evidence="8 10">JL2886</strain>
    </source>
</reference>
<evidence type="ECO:0000313" key="9">
    <source>
        <dbReference type="EMBL" id="MDE4166125.1"/>
    </source>
</evidence>
<keyword evidence="8" id="KW-0966">Cell projection</keyword>
<feature type="region of interest" description="Disordered" evidence="6">
    <location>
        <begin position="1"/>
        <end position="22"/>
    </location>
</feature>
<gene>
    <name evidence="8" type="primary">flgD</name>
    <name evidence="8" type="ORF">JL2886_02425</name>
    <name evidence="9" type="ORF">PXK24_10495</name>
</gene>
<dbReference type="AlphaFoldDB" id="A0A1B0ZT61"/>
<accession>A0A1B0ZT61</accession>
<dbReference type="GO" id="GO:0044781">
    <property type="term" value="P:bacterial-type flagellum organization"/>
    <property type="evidence" value="ECO:0007669"/>
    <property type="project" value="UniProtKB-UniRule"/>
</dbReference>
<evidence type="ECO:0000256" key="3">
    <source>
        <dbReference type="ARBA" id="ARBA00022795"/>
    </source>
</evidence>
<dbReference type="InterPro" id="IPR025965">
    <property type="entry name" value="FlgD/Vpr_Ig-like"/>
</dbReference>
<protein>
    <recommendedName>
        <fullName evidence="2 5">Basal-body rod modification protein FlgD</fullName>
    </recommendedName>
</protein>
<dbReference type="EMBL" id="JARCJK010000004">
    <property type="protein sequence ID" value="MDE4166125.1"/>
    <property type="molecule type" value="Genomic_DNA"/>
</dbReference>
<dbReference type="OrthoDB" id="9785233at2"/>
<keyword evidence="8" id="KW-0969">Cilium</keyword>
<dbReference type="InterPro" id="IPR005648">
    <property type="entry name" value="FlgD"/>
</dbReference>